<evidence type="ECO:0000259" key="3">
    <source>
        <dbReference type="Pfam" id="PF03713"/>
    </source>
</evidence>
<proteinExistence type="predicted"/>
<dbReference type="Proteomes" id="UP000199155">
    <property type="component" value="Unassembled WGS sequence"/>
</dbReference>
<dbReference type="PANTHER" id="PTHR36933">
    <property type="entry name" value="SLL0788 PROTEIN"/>
    <property type="match status" value="1"/>
</dbReference>
<dbReference type="Gene3D" id="1.20.1260.10">
    <property type="match status" value="1"/>
</dbReference>
<keyword evidence="5" id="KW-1185">Reference proteome</keyword>
<dbReference type="RefSeq" id="WP_245769082.1">
    <property type="nucleotide sequence ID" value="NZ_FNFF01000001.1"/>
</dbReference>
<evidence type="ECO:0000256" key="1">
    <source>
        <dbReference type="SAM" id="MobiDB-lite"/>
    </source>
</evidence>
<dbReference type="InterPro" id="IPR005183">
    <property type="entry name" value="DUF305_CopM-like"/>
</dbReference>
<evidence type="ECO:0000313" key="5">
    <source>
        <dbReference type="Proteomes" id="UP000199155"/>
    </source>
</evidence>
<sequence length="221" mass="23522">MLLRHRSPHRRISAAAAVALAGALLLGACDSGGGEDEAKSGDRGGASVIAPGKPGEKSEKISPEEAKKRAEDDTPNSADFTYAQMMIVHHRQALEMTELAPKQAKSGAVKKLAERIHAAQGPEIEAMEAWVKNNGGPRETEGHDHHTMPGMASGPQMKNLKAAKGAAFDELFLKLMITHHQGAITMAEELLSGGNNIQLEEMAADVMAQQASEVDRMRGMA</sequence>
<feature type="signal peptide" evidence="2">
    <location>
        <begin position="1"/>
        <end position="28"/>
    </location>
</feature>
<keyword evidence="2" id="KW-0732">Signal</keyword>
<feature type="region of interest" description="Disordered" evidence="1">
    <location>
        <begin position="31"/>
        <end position="77"/>
    </location>
</feature>
<feature type="chain" id="PRO_5038521397" evidence="2">
    <location>
        <begin position="29"/>
        <end position="221"/>
    </location>
</feature>
<name>A0A1G8TJ43_9ACTN</name>
<gene>
    <name evidence="4" type="ORF">SAMN05421806_101259</name>
</gene>
<protein>
    <submittedName>
        <fullName evidence="4">Uncharacterized conserved protein, DUF305 family</fullName>
    </submittedName>
</protein>
<dbReference type="Pfam" id="PF03713">
    <property type="entry name" value="DUF305"/>
    <property type="match status" value="1"/>
</dbReference>
<reference evidence="4 5" key="1">
    <citation type="submission" date="2016-10" db="EMBL/GenBank/DDBJ databases">
        <authorList>
            <person name="de Groot N.N."/>
        </authorList>
    </citation>
    <scope>NUCLEOTIDE SEQUENCE [LARGE SCALE GENOMIC DNA]</scope>
    <source>
        <strain evidence="4 5">CGMCC 4.5727</strain>
    </source>
</reference>
<feature type="compositionally biased region" description="Basic and acidic residues" evidence="1">
    <location>
        <begin position="54"/>
        <end position="72"/>
    </location>
</feature>
<dbReference type="EMBL" id="FNFF01000001">
    <property type="protein sequence ID" value="SDJ40700.1"/>
    <property type="molecule type" value="Genomic_DNA"/>
</dbReference>
<dbReference type="STRING" id="417292.SAMN05421806_101259"/>
<evidence type="ECO:0000256" key="2">
    <source>
        <dbReference type="SAM" id="SignalP"/>
    </source>
</evidence>
<dbReference type="PROSITE" id="PS51257">
    <property type="entry name" value="PROKAR_LIPOPROTEIN"/>
    <property type="match status" value="1"/>
</dbReference>
<feature type="domain" description="DUF305" evidence="3">
    <location>
        <begin position="79"/>
        <end position="220"/>
    </location>
</feature>
<organism evidence="4 5">
    <name type="scientific">Streptomyces indicus</name>
    <dbReference type="NCBI Taxonomy" id="417292"/>
    <lineage>
        <taxon>Bacteria</taxon>
        <taxon>Bacillati</taxon>
        <taxon>Actinomycetota</taxon>
        <taxon>Actinomycetes</taxon>
        <taxon>Kitasatosporales</taxon>
        <taxon>Streptomycetaceae</taxon>
        <taxon>Streptomyces</taxon>
    </lineage>
</organism>
<dbReference type="AlphaFoldDB" id="A0A1G8TJ43"/>
<dbReference type="PANTHER" id="PTHR36933:SF1">
    <property type="entry name" value="SLL0788 PROTEIN"/>
    <property type="match status" value="1"/>
</dbReference>
<dbReference type="InterPro" id="IPR012347">
    <property type="entry name" value="Ferritin-like"/>
</dbReference>
<accession>A0A1G8TJ43</accession>
<evidence type="ECO:0000313" key="4">
    <source>
        <dbReference type="EMBL" id="SDJ40700.1"/>
    </source>
</evidence>